<evidence type="ECO:0000256" key="3">
    <source>
        <dbReference type="ARBA" id="ARBA00022692"/>
    </source>
</evidence>
<comment type="caution">
    <text evidence="11">The sequence shown here is derived from an EMBL/GenBank/DDBJ whole genome shotgun (WGS) entry which is preliminary data.</text>
</comment>
<dbReference type="CDD" id="cd00922">
    <property type="entry name" value="Cyt_c_Oxidase_IV"/>
    <property type="match status" value="1"/>
</dbReference>
<dbReference type="STRING" id="10195.A0A3M7RDT1"/>
<keyword evidence="9 10" id="KW-0472">Membrane</keyword>
<evidence type="ECO:0000256" key="6">
    <source>
        <dbReference type="ARBA" id="ARBA00022989"/>
    </source>
</evidence>
<accession>A0A3M7RDT1</accession>
<comment type="function">
    <text evidence="10">Component of the cytochrome c oxidase, the last enzyme in the mitochondrial electron transport chain which drives oxidative phosphorylation.</text>
</comment>
<dbReference type="Pfam" id="PF02936">
    <property type="entry name" value="COX4"/>
    <property type="match status" value="1"/>
</dbReference>
<dbReference type="SUPFAM" id="SSF81406">
    <property type="entry name" value="Mitochondrial cytochrome c oxidase subunit IV"/>
    <property type="match status" value="1"/>
</dbReference>
<reference evidence="11 12" key="1">
    <citation type="journal article" date="2018" name="Sci. Rep.">
        <title>Genomic signatures of local adaptation to the degree of environmental predictability in rotifers.</title>
        <authorList>
            <person name="Franch-Gras L."/>
            <person name="Hahn C."/>
            <person name="Garcia-Roger E.M."/>
            <person name="Carmona M.J."/>
            <person name="Serra M."/>
            <person name="Gomez A."/>
        </authorList>
    </citation>
    <scope>NUCLEOTIDE SEQUENCE [LARGE SCALE GENOMIC DNA]</scope>
    <source>
        <strain evidence="11">HYR1</strain>
    </source>
</reference>
<dbReference type="OrthoDB" id="186013at2759"/>
<dbReference type="AlphaFoldDB" id="A0A3M7RDT1"/>
<evidence type="ECO:0000256" key="10">
    <source>
        <dbReference type="RuleBase" id="RU367145"/>
    </source>
</evidence>
<evidence type="ECO:0000256" key="8">
    <source>
        <dbReference type="ARBA" id="ARBA00023128"/>
    </source>
</evidence>
<comment type="pathway">
    <text evidence="10">Energy metabolism; oxidative phosphorylation.</text>
</comment>
<keyword evidence="8 10" id="KW-0496">Mitochondrion</keyword>
<evidence type="ECO:0000256" key="5">
    <source>
        <dbReference type="ARBA" id="ARBA00022946"/>
    </source>
</evidence>
<keyword evidence="7 11" id="KW-0560">Oxidoreductase</keyword>
<evidence type="ECO:0000313" key="11">
    <source>
        <dbReference type="EMBL" id="RNA21408.1"/>
    </source>
</evidence>
<dbReference type="InterPro" id="IPR036639">
    <property type="entry name" value="Cyt_c_oxidase_su4_sf"/>
</dbReference>
<dbReference type="Proteomes" id="UP000276133">
    <property type="component" value="Unassembled WGS sequence"/>
</dbReference>
<evidence type="ECO:0000256" key="4">
    <source>
        <dbReference type="ARBA" id="ARBA00022792"/>
    </source>
</evidence>
<keyword evidence="6 10" id="KW-1133">Transmembrane helix</keyword>
<organism evidence="11 12">
    <name type="scientific">Brachionus plicatilis</name>
    <name type="common">Marine rotifer</name>
    <name type="synonym">Brachionus muelleri</name>
    <dbReference type="NCBI Taxonomy" id="10195"/>
    <lineage>
        <taxon>Eukaryota</taxon>
        <taxon>Metazoa</taxon>
        <taxon>Spiralia</taxon>
        <taxon>Gnathifera</taxon>
        <taxon>Rotifera</taxon>
        <taxon>Eurotatoria</taxon>
        <taxon>Monogononta</taxon>
        <taxon>Pseudotrocha</taxon>
        <taxon>Ploima</taxon>
        <taxon>Brachionidae</taxon>
        <taxon>Brachionus</taxon>
    </lineage>
</organism>
<gene>
    <name evidence="11" type="ORF">BpHYR1_006056</name>
</gene>
<dbReference type="InterPro" id="IPR004203">
    <property type="entry name" value="Cyt_c_oxidase_su4_fam"/>
</dbReference>
<dbReference type="GO" id="GO:0045277">
    <property type="term" value="C:respiratory chain complex IV"/>
    <property type="evidence" value="ECO:0007669"/>
    <property type="project" value="InterPro"/>
</dbReference>
<dbReference type="GO" id="GO:0005743">
    <property type="term" value="C:mitochondrial inner membrane"/>
    <property type="evidence" value="ECO:0007669"/>
    <property type="project" value="UniProtKB-SubCell"/>
</dbReference>
<keyword evidence="4 10" id="KW-0999">Mitochondrion inner membrane</keyword>
<keyword evidence="3 10" id="KW-0812">Transmembrane</keyword>
<protein>
    <recommendedName>
        <fullName evidence="10">Cytochrome c oxidase subunit 4</fullName>
    </recommendedName>
</protein>
<sequence length="195" mass="21959">MFKVVSSNICKKSLTRFSIVAQAHTAAPAAPGHHAVEPQFKQAEVYPRIGNREIVGFGRNGEPSYFDSPDCPCPAVRWKEDTPEIKALREKAKGDWTNLTVEEKKILYRADFRSTISETVAPTGEWKFIVGSLLGIMGATIWGYYFFTKAIYPVKLETSSNEHQARMLERMIAQGVGRVHGVSSKWDYETGTWKK</sequence>
<dbReference type="EMBL" id="REGN01003664">
    <property type="protein sequence ID" value="RNA21408.1"/>
    <property type="molecule type" value="Genomic_DNA"/>
</dbReference>
<dbReference type="GO" id="GO:0016491">
    <property type="term" value="F:oxidoreductase activity"/>
    <property type="evidence" value="ECO:0007669"/>
    <property type="project" value="UniProtKB-KW"/>
</dbReference>
<name>A0A3M7RDT1_BRAPC</name>
<evidence type="ECO:0000256" key="7">
    <source>
        <dbReference type="ARBA" id="ARBA00023002"/>
    </source>
</evidence>
<evidence type="ECO:0000256" key="1">
    <source>
        <dbReference type="ARBA" id="ARBA00004434"/>
    </source>
</evidence>
<comment type="subcellular location">
    <subcellularLocation>
        <location evidence="1 10">Mitochondrion inner membrane</location>
        <topology evidence="1 10">Single-pass membrane protein</topology>
    </subcellularLocation>
</comment>
<feature type="transmembrane region" description="Helical" evidence="10">
    <location>
        <begin position="126"/>
        <end position="147"/>
    </location>
</feature>
<dbReference type="InterPro" id="IPR013288">
    <property type="entry name" value="Cyt_c_oxidase_su4"/>
</dbReference>
<dbReference type="Gene3D" id="1.10.442.10">
    <property type="entry name" value="Cytochrome c oxidase subunit IV"/>
    <property type="match status" value="1"/>
</dbReference>
<dbReference type="PRINTS" id="PR01873">
    <property type="entry name" value="CYTCOXIDASE4"/>
</dbReference>
<comment type="subunit">
    <text evidence="10">Component of the cytochrome c oxidase (complex IV, CIV), a multisubunit enzyme composed of 14 subunits.</text>
</comment>
<dbReference type="FunFam" id="1.10.442.10:FF:000001">
    <property type="entry name" value="Cytochrome c oxidase subunit 4 isoform 1"/>
    <property type="match status" value="1"/>
</dbReference>
<dbReference type="PANTHER" id="PTHR10707:SF10">
    <property type="entry name" value="CYTOCHROME C OXIDASE SUBUNIT 4"/>
    <property type="match status" value="1"/>
</dbReference>
<evidence type="ECO:0000256" key="2">
    <source>
        <dbReference type="ARBA" id="ARBA00008135"/>
    </source>
</evidence>
<evidence type="ECO:0000256" key="9">
    <source>
        <dbReference type="ARBA" id="ARBA00023136"/>
    </source>
</evidence>
<comment type="similarity">
    <text evidence="2 10">Belongs to the cytochrome c oxidase IV family.</text>
</comment>
<keyword evidence="12" id="KW-1185">Reference proteome</keyword>
<dbReference type="UniPathway" id="UPA00705"/>
<proteinExistence type="inferred from homology"/>
<evidence type="ECO:0000313" key="12">
    <source>
        <dbReference type="Proteomes" id="UP000276133"/>
    </source>
</evidence>
<dbReference type="PANTHER" id="PTHR10707">
    <property type="entry name" value="CYTOCHROME C OXIDASE SUBUNIT IV"/>
    <property type="match status" value="1"/>
</dbReference>
<dbReference type="GO" id="GO:0006123">
    <property type="term" value="P:mitochondrial electron transport, cytochrome c to oxygen"/>
    <property type="evidence" value="ECO:0007669"/>
    <property type="project" value="InterPro"/>
</dbReference>
<keyword evidence="5" id="KW-0809">Transit peptide</keyword>